<gene>
    <name evidence="1" type="ORF">HYDPIDRAFT_167526</name>
</gene>
<evidence type="ECO:0000313" key="2">
    <source>
        <dbReference type="Proteomes" id="UP000053820"/>
    </source>
</evidence>
<dbReference type="Proteomes" id="UP000053820">
    <property type="component" value="Unassembled WGS sequence"/>
</dbReference>
<sequence length="386" mass="43123">MSPPANNPFEQLSPAEQAEFCRCFPRAGFWLGTLPPPPDLAPYYQPEDRAQPHAPAYVESNTHTMERPFTGGEVPPPPYSLLAPATCFWEDLALAAPIPPYVEQLDFWDRVCVHMDLDPAEAKLGYKYSVDRAGDFPRSLANEHDLHTVIEHGQGLVRHARSRKIEVMIHNLKPAVKLAASAKNMKSKEPGDSGVEHLAVDFMNELHQLKEHLACATHSGHWCFVSPIDGHHKQLDIFVLTLWAKKMPQSPVLVRRQPSMSTLVISLSMILWPPSEDDSDDLVIYPGIEVLLHDLDQVIPAVSFLQYQAAFIGHEIFYVDGIEDLSHDFLTTEIGLPRGVIKRFKSHAARLIRRAEKSQGGGKASEIIDFIDIVAKVSNGEKENAE</sequence>
<accession>A0A0C9WGF0</accession>
<protein>
    <submittedName>
        <fullName evidence="1">Uncharacterized protein</fullName>
    </submittedName>
</protein>
<keyword evidence="2" id="KW-1185">Reference proteome</keyword>
<name>A0A0C9WGF0_9AGAM</name>
<dbReference type="OrthoDB" id="2677451at2759"/>
<organism evidence="1 2">
    <name type="scientific">Hydnomerulius pinastri MD-312</name>
    <dbReference type="NCBI Taxonomy" id="994086"/>
    <lineage>
        <taxon>Eukaryota</taxon>
        <taxon>Fungi</taxon>
        <taxon>Dikarya</taxon>
        <taxon>Basidiomycota</taxon>
        <taxon>Agaricomycotina</taxon>
        <taxon>Agaricomycetes</taxon>
        <taxon>Agaricomycetidae</taxon>
        <taxon>Boletales</taxon>
        <taxon>Boletales incertae sedis</taxon>
        <taxon>Leucogyrophana</taxon>
    </lineage>
</organism>
<dbReference type="AlphaFoldDB" id="A0A0C9WGF0"/>
<dbReference type="HOGENOM" id="CLU_052703_0_0_1"/>
<evidence type="ECO:0000313" key="1">
    <source>
        <dbReference type="EMBL" id="KIJ65312.1"/>
    </source>
</evidence>
<dbReference type="EMBL" id="KN839844">
    <property type="protein sequence ID" value="KIJ65312.1"/>
    <property type="molecule type" value="Genomic_DNA"/>
</dbReference>
<reference evidence="1 2" key="1">
    <citation type="submission" date="2014-04" db="EMBL/GenBank/DDBJ databases">
        <title>Evolutionary Origins and Diversification of the Mycorrhizal Mutualists.</title>
        <authorList>
            <consortium name="DOE Joint Genome Institute"/>
            <consortium name="Mycorrhizal Genomics Consortium"/>
            <person name="Kohler A."/>
            <person name="Kuo A."/>
            <person name="Nagy L.G."/>
            <person name="Floudas D."/>
            <person name="Copeland A."/>
            <person name="Barry K.W."/>
            <person name="Cichocki N."/>
            <person name="Veneault-Fourrey C."/>
            <person name="LaButti K."/>
            <person name="Lindquist E.A."/>
            <person name="Lipzen A."/>
            <person name="Lundell T."/>
            <person name="Morin E."/>
            <person name="Murat C."/>
            <person name="Riley R."/>
            <person name="Ohm R."/>
            <person name="Sun H."/>
            <person name="Tunlid A."/>
            <person name="Henrissat B."/>
            <person name="Grigoriev I.V."/>
            <person name="Hibbett D.S."/>
            <person name="Martin F."/>
        </authorList>
    </citation>
    <scope>NUCLEOTIDE SEQUENCE [LARGE SCALE GENOMIC DNA]</scope>
    <source>
        <strain evidence="1 2">MD-312</strain>
    </source>
</reference>
<proteinExistence type="predicted"/>